<dbReference type="AlphaFoldDB" id="A0A0A9D8U9"/>
<reference evidence="1" key="1">
    <citation type="submission" date="2014-09" db="EMBL/GenBank/DDBJ databases">
        <authorList>
            <person name="Magalhaes I.L.F."/>
            <person name="Oliveira U."/>
            <person name="Santos F.R."/>
            <person name="Vidigal T.H.D.A."/>
            <person name="Brescovit A.D."/>
            <person name="Santos A.J."/>
        </authorList>
    </citation>
    <scope>NUCLEOTIDE SEQUENCE</scope>
    <source>
        <tissue evidence="1">Shoot tissue taken approximately 20 cm above the soil surface</tissue>
    </source>
</reference>
<name>A0A0A9D8U9_ARUDO</name>
<dbReference type="EMBL" id="GBRH01213649">
    <property type="protein sequence ID" value="JAD84246.1"/>
    <property type="molecule type" value="Transcribed_RNA"/>
</dbReference>
<accession>A0A0A9D8U9</accession>
<organism evidence="1">
    <name type="scientific">Arundo donax</name>
    <name type="common">Giant reed</name>
    <name type="synonym">Donax arundinaceus</name>
    <dbReference type="NCBI Taxonomy" id="35708"/>
    <lineage>
        <taxon>Eukaryota</taxon>
        <taxon>Viridiplantae</taxon>
        <taxon>Streptophyta</taxon>
        <taxon>Embryophyta</taxon>
        <taxon>Tracheophyta</taxon>
        <taxon>Spermatophyta</taxon>
        <taxon>Magnoliopsida</taxon>
        <taxon>Liliopsida</taxon>
        <taxon>Poales</taxon>
        <taxon>Poaceae</taxon>
        <taxon>PACMAD clade</taxon>
        <taxon>Arundinoideae</taxon>
        <taxon>Arundineae</taxon>
        <taxon>Arundo</taxon>
    </lineage>
</organism>
<evidence type="ECO:0000313" key="1">
    <source>
        <dbReference type="EMBL" id="JAD84246.1"/>
    </source>
</evidence>
<protein>
    <submittedName>
        <fullName evidence="1">Uncharacterized protein</fullName>
    </submittedName>
</protein>
<sequence length="175" mass="19075">MTLVLTQAPNGKLLSICITRMDAPEMPDAPPADPKLRTTSRLRTLSVFFLSFVNRAFLSVAKTWRSMTFTSTPAGAPWTYTAAPQGLFLSRNAPLISVHLPASAQTAPPSTTHSSSTRRFTRTAWLAPSAPPSPRLIHPATRYVTRGLSSPVIAWRSPSSSSARPDARMYWPLGL</sequence>
<reference evidence="1" key="2">
    <citation type="journal article" date="2015" name="Data Brief">
        <title>Shoot transcriptome of the giant reed, Arundo donax.</title>
        <authorList>
            <person name="Barrero R.A."/>
            <person name="Guerrero F.D."/>
            <person name="Moolhuijzen P."/>
            <person name="Goolsby J.A."/>
            <person name="Tidwell J."/>
            <person name="Bellgard S.E."/>
            <person name="Bellgard M.I."/>
        </authorList>
    </citation>
    <scope>NUCLEOTIDE SEQUENCE</scope>
    <source>
        <tissue evidence="1">Shoot tissue taken approximately 20 cm above the soil surface</tissue>
    </source>
</reference>
<proteinExistence type="predicted"/>